<dbReference type="PANTHER" id="PTHR45756">
    <property type="entry name" value="PALMITOYLTRANSFERASE"/>
    <property type="match status" value="1"/>
</dbReference>
<name>A0A6A5C801_NAEFO</name>
<dbReference type="GO" id="GO:0005524">
    <property type="term" value="F:ATP binding"/>
    <property type="evidence" value="ECO:0007669"/>
    <property type="project" value="InterPro"/>
</dbReference>
<proteinExistence type="predicted"/>
<dbReference type="PROSITE" id="PS50026">
    <property type="entry name" value="EGF_3"/>
    <property type="match status" value="1"/>
</dbReference>
<feature type="transmembrane region" description="Helical" evidence="3">
    <location>
        <begin position="1590"/>
        <end position="1617"/>
    </location>
</feature>
<evidence type="ECO:0000256" key="3">
    <source>
        <dbReference type="SAM" id="Phobius"/>
    </source>
</evidence>
<dbReference type="PROSITE" id="PS01186">
    <property type="entry name" value="EGF_2"/>
    <property type="match status" value="1"/>
</dbReference>
<keyword evidence="1" id="KW-0245">EGF-like domain</keyword>
<dbReference type="InterPro" id="IPR008271">
    <property type="entry name" value="Ser/Thr_kinase_AS"/>
</dbReference>
<comment type="caution">
    <text evidence="6">The sequence shown here is derived from an EMBL/GenBank/DDBJ whole genome shotgun (WGS) entry which is preliminary data.</text>
</comment>
<dbReference type="InterPro" id="IPR009030">
    <property type="entry name" value="Growth_fac_rcpt_cys_sf"/>
</dbReference>
<dbReference type="SUPFAM" id="SSF56112">
    <property type="entry name" value="Protein kinase-like (PK-like)"/>
    <property type="match status" value="1"/>
</dbReference>
<evidence type="ECO:0000256" key="1">
    <source>
        <dbReference type="PROSITE-ProRule" id="PRU00076"/>
    </source>
</evidence>
<dbReference type="Pfam" id="PF07699">
    <property type="entry name" value="Ephrin_rec_like"/>
    <property type="match status" value="4"/>
</dbReference>
<dbReference type="Pfam" id="PF00069">
    <property type="entry name" value="Pkinase"/>
    <property type="match status" value="1"/>
</dbReference>
<dbReference type="InterPro" id="IPR000719">
    <property type="entry name" value="Prot_kinase_dom"/>
</dbReference>
<feature type="region of interest" description="Disordered" evidence="2">
    <location>
        <begin position="1"/>
        <end position="31"/>
    </location>
</feature>
<dbReference type="RefSeq" id="XP_044567337.1">
    <property type="nucleotide sequence ID" value="XM_044701975.1"/>
</dbReference>
<dbReference type="VEuPathDB" id="AmoebaDB:NF0130710"/>
<feature type="transmembrane region" description="Helical" evidence="3">
    <location>
        <begin position="1851"/>
        <end position="1870"/>
    </location>
</feature>
<feature type="disulfide bond" evidence="1">
    <location>
        <begin position="745"/>
        <end position="754"/>
    </location>
</feature>
<keyword evidence="3" id="KW-0812">Transmembrane</keyword>
<reference evidence="6 7" key="1">
    <citation type="journal article" date="2019" name="Sci. Rep.">
        <title>Nanopore sequencing improves the draft genome of the human pathogenic amoeba Naegleria fowleri.</title>
        <authorList>
            <person name="Liechti N."/>
            <person name="Schurch N."/>
            <person name="Bruggmann R."/>
            <person name="Wittwer M."/>
        </authorList>
    </citation>
    <scope>NUCLEOTIDE SEQUENCE [LARGE SCALE GENOMIC DNA]</scope>
    <source>
        <strain evidence="6 7">ATCC 30894</strain>
    </source>
</reference>
<evidence type="ECO:0008006" key="8">
    <source>
        <dbReference type="Google" id="ProtNLM"/>
    </source>
</evidence>
<comment type="caution">
    <text evidence="1">Lacks conserved residue(s) required for the propagation of feature annotation.</text>
</comment>
<dbReference type="InterPro" id="IPR053215">
    <property type="entry name" value="TKL_Ser/Thr_kinase"/>
</dbReference>
<dbReference type="InterPro" id="IPR000742">
    <property type="entry name" value="EGF"/>
</dbReference>
<feature type="region of interest" description="Disordered" evidence="2">
    <location>
        <begin position="1887"/>
        <end position="1915"/>
    </location>
</feature>
<dbReference type="CDD" id="cd00185">
    <property type="entry name" value="TNFRSF"/>
    <property type="match status" value="1"/>
</dbReference>
<dbReference type="PROSITE" id="PS50011">
    <property type="entry name" value="PROTEIN_KINASE_DOM"/>
    <property type="match status" value="1"/>
</dbReference>
<dbReference type="InterPro" id="IPR011009">
    <property type="entry name" value="Kinase-like_dom_sf"/>
</dbReference>
<sequence>MSNKNRGEIFSSSDDDCPQQKSRVGLQGPDPNNYKLNLLMVDHQHSKKKNSMTNDVDHLNSGKMKRGVSSWPSGFGWLSCSSVLLVGHAEDNSCQNYSKRKILLSSTIHHVSRKQARATSSTELLLTTNMRTMMMIIMILFIYCTDFMNATTMYFNYNTKEWNDDKVTVIDCSKDFMHPMIIRNGTISSTKMNFIRGATQEETGEWFNTISTLQVDLRKFVLDESHRYLIGHSSGSDTLVADNVVTSVNSGITQAFWIIYSQSSQISRLIKIGTVSRNTKFYLYTMEYFFIHGLRRVGFAGELPAPYISIADTNYRPNEHLMIFQFSVSQVNAQPTVNKIAELPPPLFVPPRISIPTIMGSVPIVIVKDIVYGDDATVFFTGVFNTKIQFLDIQTTIDTKKESSVFFGVLDPNNGTVVFITKIEPAIAIEYNSVNVNLMEISSSYQEVYITGTVQTFLQDVGFVQKVFIASYDISQRSSPVLRWNHIIGIDGAKSIEDIVCLNGKLIINILLTNFSNVITQISTQDGAFISALLIYDSPYFGVRISLNADKDLVVVGKKGNVFSNIDWDSFITFGVPSSITLFSQKFTIHSKHNSDELALEEVYMEPILKGSIIATQLITLTTDTYNPRKFYVATTFSGSVQVIGDSNARVNPVGFSNALVSTIVEGCTSCESECIIPLCGPYTQDDSRACSGRGRCDSPNSCSCSLSTFSGESCQYPICFGVPQNSTSVCSGNGRCAFHDYCVCNDGYSGTNCEIARCFGLNATNDSVCSSHGDCVAMDICKCFYNYTGEQCSFEIVQGYTHCGVGRYLYNQSDANQLISPIMLYGFPPSLYISFDADGQISYTGYGISPTLHSLGNGISVKFGSVLNASTELYSTVLLIDQNTTLQEGIVVTSVVSDDYSNTWIVGWKKRQVFGLTQFVGVLIKIKPDGTISHIKEFGNVIPESVRLSVDSSMIFITGGYRGSVEIDSGCTATSSSLVNTIVFQLSSYELFCLWMATSEGMSKGFSVLPDAVDNVVISGIFRSAVRFEDKQILNTDPNVLSYYILKFSPMDLAGNRRVLWIQSITTNSSSDDNMKTSDEFFTSEFSSVLKFDPNRNILFSGEFGSFVSFQNTTVTSQYDRNFFLTKTDSNGFLQSMITFQNVYNTSFDVDSSGYTYVTGVIKPGGSNIGDPNEKQPRFFASKYCVRNHERWYKERLLDSREVYGSIYSAYSEKDRLFVVSFVNKTLLSLPTIYTIMFKDEECLQCPIGTFSPDKAATSNDTCTPCEPGYYSNTEGAQYCTACPPSTYNPSKGSTSNNSCVYCDFGYFNNQEGQSSCFKCDVGTYSPIRGALECLSCEPGTYAPTDGLSNCLPCPPGQYSDKSGAWACETCPAGHYQPLYGQNSSQSCLQCPPGSFSLSVGNGNCTLCPAGTFNSNPGSISALDCFKCPSGQYSSTEGSSHCTECDVGTYNENIGSSNASSCLPCQPGTFSNRKGQASCTKCAAGTYLSKAGSFSESDCLLCPIGFYSNMSGSSFCFSCPPGSTTSSAGSLNSTACIPCEKGFFLNKDHQCTTCPFSTYSDVEGALQCSICPLSLPTFTEKNTSMAACMVVPIIIIVAIVVIIAIAIPLSIFGFIFRRQAVALKRKKRAEDEMLSKLLEHNTKSFYASTDTSATHHQTANLIPIEDLEFKERVSEGAGGVIFRAAWKGTEVAVKRIKSNQFGSDDDETFEHEATILIGLRHPNVVLMMGVSVDEDNKYIITEFVKGGSLDKLIYNKKKAKNEIITFGRKLEILKDICRALIYLHNTRPPIIHRDLKPQNVLLDEAGLAKVCDFGVSKPLSSLTMTGVCYGTIQYTSPEILKQSRRYTTKCDVYSFAILMYELFFMVHPYSDLPKCPISNHNTKKSTSFLTSSHNNSDSSSPHLSDSYSGSGNSGDTTNNISDMLSIFAIGNDVIHGKRPMIPWENNISSQPQPIRPILQIQSSPTNLDSAILDINSPTTIDDDVLKLEWYLHCNKTVKNSEITKPESLVPIIDTYISIMKACWSNDENERPDFSQVLESLEELHHEWTELMNIQ</sequence>
<feature type="compositionally biased region" description="Low complexity" evidence="2">
    <location>
        <begin position="1888"/>
        <end position="1915"/>
    </location>
</feature>
<gene>
    <name evidence="6" type="ORF">FDP41_011554</name>
</gene>
<dbReference type="SMART" id="SM01411">
    <property type="entry name" value="Ephrin_rec_like"/>
    <property type="match status" value="7"/>
</dbReference>
<evidence type="ECO:0000256" key="2">
    <source>
        <dbReference type="SAM" id="MobiDB-lite"/>
    </source>
</evidence>
<protein>
    <recommendedName>
        <fullName evidence="8">Protein kinase domain-containing protein</fullName>
    </recommendedName>
</protein>
<dbReference type="SMART" id="SM00181">
    <property type="entry name" value="EGF"/>
    <property type="match status" value="3"/>
</dbReference>
<organism evidence="6 7">
    <name type="scientific">Naegleria fowleri</name>
    <name type="common">Brain eating amoeba</name>
    <dbReference type="NCBI Taxonomy" id="5763"/>
    <lineage>
        <taxon>Eukaryota</taxon>
        <taxon>Discoba</taxon>
        <taxon>Heterolobosea</taxon>
        <taxon>Tetramitia</taxon>
        <taxon>Eutetramitia</taxon>
        <taxon>Vahlkampfiidae</taxon>
        <taxon>Naegleria</taxon>
    </lineage>
</organism>
<dbReference type="SMART" id="SM00220">
    <property type="entry name" value="S_TKc"/>
    <property type="match status" value="1"/>
</dbReference>
<dbReference type="InterPro" id="IPR011641">
    <property type="entry name" value="Tyr-kin_ephrin_A/B_rcpt-like"/>
</dbReference>
<keyword evidence="1" id="KW-1015">Disulfide bond</keyword>
<dbReference type="PANTHER" id="PTHR45756:SF1">
    <property type="entry name" value="PROTEIN KINASE DOMAIN CONTAINING PROTEIN"/>
    <property type="match status" value="1"/>
</dbReference>
<dbReference type="OrthoDB" id="413581at2759"/>
<dbReference type="EMBL" id="VFQX01000009">
    <property type="protein sequence ID" value="KAF0982624.1"/>
    <property type="molecule type" value="Genomic_DNA"/>
</dbReference>
<feature type="domain" description="Protein kinase" evidence="4">
    <location>
        <begin position="1668"/>
        <end position="2049"/>
    </location>
</feature>
<dbReference type="Proteomes" id="UP000444721">
    <property type="component" value="Unassembled WGS sequence"/>
</dbReference>
<evidence type="ECO:0000259" key="5">
    <source>
        <dbReference type="PROSITE" id="PS50026"/>
    </source>
</evidence>
<dbReference type="Pfam" id="PF23106">
    <property type="entry name" value="EGF_Teneurin"/>
    <property type="match status" value="1"/>
</dbReference>
<evidence type="ECO:0000259" key="4">
    <source>
        <dbReference type="PROSITE" id="PS50011"/>
    </source>
</evidence>
<keyword evidence="3" id="KW-0472">Membrane</keyword>
<feature type="domain" description="EGF-like" evidence="5">
    <location>
        <begin position="722"/>
        <end position="755"/>
    </location>
</feature>
<dbReference type="PROSITE" id="PS00108">
    <property type="entry name" value="PROTEIN_KINASE_ST"/>
    <property type="match status" value="1"/>
</dbReference>
<dbReference type="Gene3D" id="1.10.510.10">
    <property type="entry name" value="Transferase(Phosphotransferase) domain 1"/>
    <property type="match status" value="1"/>
</dbReference>
<dbReference type="VEuPathDB" id="AmoebaDB:FDP41_011554"/>
<dbReference type="OMA" id="GNGRCAF"/>
<dbReference type="VEuPathDB" id="AmoebaDB:NfTy_018150"/>
<dbReference type="GeneID" id="68118769"/>
<evidence type="ECO:0000313" key="7">
    <source>
        <dbReference type="Proteomes" id="UP000444721"/>
    </source>
</evidence>
<dbReference type="VEuPathDB" id="AmoebaDB:NF0119960"/>
<dbReference type="SUPFAM" id="SSF57184">
    <property type="entry name" value="Growth factor receptor domain"/>
    <property type="match status" value="2"/>
</dbReference>
<evidence type="ECO:0000313" key="6">
    <source>
        <dbReference type="EMBL" id="KAF0982624.1"/>
    </source>
</evidence>
<dbReference type="Gene3D" id="2.10.50.10">
    <property type="entry name" value="Tumor Necrosis Factor Receptor, subunit A, domain 2"/>
    <property type="match status" value="6"/>
</dbReference>
<dbReference type="PROSITE" id="PS00022">
    <property type="entry name" value="EGF_1"/>
    <property type="match status" value="2"/>
</dbReference>
<keyword evidence="7" id="KW-1185">Reference proteome</keyword>
<dbReference type="GO" id="GO:0004672">
    <property type="term" value="F:protein kinase activity"/>
    <property type="evidence" value="ECO:0007669"/>
    <property type="project" value="InterPro"/>
</dbReference>
<keyword evidence="3" id="KW-1133">Transmembrane helix</keyword>
<dbReference type="Gene3D" id="2.10.25.10">
    <property type="entry name" value="Laminin"/>
    <property type="match status" value="1"/>
</dbReference>
<dbReference type="Gene3D" id="3.30.200.20">
    <property type="entry name" value="Phosphorylase Kinase, domain 1"/>
    <property type="match status" value="1"/>
</dbReference>
<accession>A0A6A5C801</accession>